<evidence type="ECO:0000256" key="1">
    <source>
        <dbReference type="ARBA" id="ARBA00010646"/>
    </source>
</evidence>
<dbReference type="SUPFAM" id="SSF51445">
    <property type="entry name" value="(Trans)glycosidases"/>
    <property type="match status" value="1"/>
</dbReference>
<dbReference type="PROSITE" id="PS51904">
    <property type="entry name" value="GLYCOSYL_HYDROL_F25_2"/>
    <property type="match status" value="1"/>
</dbReference>
<dbReference type="GO" id="GO:0003796">
    <property type="term" value="F:lysozyme activity"/>
    <property type="evidence" value="ECO:0007669"/>
    <property type="project" value="InterPro"/>
</dbReference>
<evidence type="ECO:0000313" key="5">
    <source>
        <dbReference type="EMBL" id="NEG70997.1"/>
    </source>
</evidence>
<dbReference type="InterPro" id="IPR017853">
    <property type="entry name" value="GH"/>
</dbReference>
<evidence type="ECO:0000256" key="2">
    <source>
        <dbReference type="ARBA" id="ARBA00022801"/>
    </source>
</evidence>
<dbReference type="AlphaFoldDB" id="A0A6L4X3I4"/>
<keyword evidence="3" id="KW-0326">Glycosidase</keyword>
<comment type="caution">
    <text evidence="4">The sequence shown here is derived from an EMBL/GenBank/DDBJ whole genome shotgun (WGS) entry which is preliminary data.</text>
</comment>
<proteinExistence type="inferred from homology"/>
<dbReference type="Proteomes" id="UP000469943">
    <property type="component" value="Unassembled WGS sequence"/>
</dbReference>
<dbReference type="Pfam" id="PF01183">
    <property type="entry name" value="Glyco_hydro_25"/>
    <property type="match status" value="1"/>
</dbReference>
<accession>A0A6L4X3I4</accession>
<dbReference type="GO" id="GO:0009253">
    <property type="term" value="P:peptidoglycan catabolic process"/>
    <property type="evidence" value="ECO:0007669"/>
    <property type="project" value="InterPro"/>
</dbReference>
<gene>
    <name evidence="4" type="ORF">DSM100688_0372</name>
    <name evidence="5" type="ORF">GFD24_01885</name>
</gene>
<evidence type="ECO:0000313" key="4">
    <source>
        <dbReference type="EMBL" id="KAB8289292.1"/>
    </source>
</evidence>
<dbReference type="InterPro" id="IPR018077">
    <property type="entry name" value="Glyco_hydro_fam25_subgr"/>
</dbReference>
<dbReference type="PANTHER" id="PTHR34135">
    <property type="entry name" value="LYSOZYME"/>
    <property type="match status" value="1"/>
</dbReference>
<dbReference type="OrthoDB" id="287365at2"/>
<evidence type="ECO:0000313" key="7">
    <source>
        <dbReference type="Proteomes" id="UP000482084"/>
    </source>
</evidence>
<dbReference type="InterPro" id="IPR002053">
    <property type="entry name" value="Glyco_hydro_25"/>
</dbReference>
<protein>
    <submittedName>
        <fullName evidence="4">Lyzozyme M1 (1,4-beta-N-acetylmuramidase)</fullName>
    </submittedName>
</protein>
<keyword evidence="7" id="KW-1185">Reference proteome</keyword>
<dbReference type="PANTHER" id="PTHR34135:SF2">
    <property type="entry name" value="LYSOZYME"/>
    <property type="match status" value="1"/>
</dbReference>
<dbReference type="Proteomes" id="UP000482084">
    <property type="component" value="Unassembled WGS sequence"/>
</dbReference>
<evidence type="ECO:0000256" key="3">
    <source>
        <dbReference type="ARBA" id="ARBA00023295"/>
    </source>
</evidence>
<reference evidence="5 6" key="1">
    <citation type="submission" date="2019-10" db="EMBL/GenBank/DDBJ databases">
        <title>Bifidobacterium from non-human primates.</title>
        <authorList>
            <person name="Modesto M."/>
        </authorList>
    </citation>
    <scope>NUCLEOTIDE SEQUENCE [LARGE SCALE GENOMIC DNA]</scope>
    <source>
        <strain evidence="5 6">TREM</strain>
    </source>
</reference>
<reference evidence="4 7" key="2">
    <citation type="submission" date="2019-10" db="EMBL/GenBank/DDBJ databases">
        <title>Characterization of the phylogenetic diversity of two novel species belonging to the genus Bifidobacterium: Bifidobacterium cebidarum sp. nov. and Bifidobacterium leontopitheci sp. nov.</title>
        <authorList>
            <person name="Lugli G.A."/>
            <person name="Duranti S."/>
            <person name="Milani C."/>
            <person name="Turroni F."/>
            <person name="Ventura M."/>
        </authorList>
    </citation>
    <scope>NUCLEOTIDE SEQUENCE [LARGE SCALE GENOMIC DNA]</scope>
    <source>
        <strain evidence="4 7">DSM 100688</strain>
    </source>
</reference>
<dbReference type="SMART" id="SM00641">
    <property type="entry name" value="Glyco_25"/>
    <property type="match status" value="1"/>
</dbReference>
<dbReference type="GO" id="GO:0016998">
    <property type="term" value="P:cell wall macromolecule catabolic process"/>
    <property type="evidence" value="ECO:0007669"/>
    <property type="project" value="InterPro"/>
</dbReference>
<dbReference type="Gene3D" id="3.20.20.80">
    <property type="entry name" value="Glycosidases"/>
    <property type="match status" value="1"/>
</dbReference>
<sequence length="341" mass="37788">MALQGIDISNWQAGLDTAAVPSDFVIAKASEGVGFADPTMQGFLARAAAAGRLVGTYHYATGADPVMEADHYLAVAGDWISRAILVLDWESGSNKAWGDGGWVRRFVTRVHDRTGVWPLVYVQASAIGQIPGDVRAHCPLWIAQYASMQQTGYQDSPWNEGAYSCVMRQYSGTGRLSGWNGDLDLDKFYGDRDEWTRLAKGDNDMVTKQDIQQIAEAVVNIDLNGVKLRDRIIGIDTAANTTRTTTREIKTSVERNDKRVYRLLQSLKRFTGIPDDDTTSVPDLTQSWLDKRVYRITLLLKRLTGIPDDATDLPDTVTLSDTQLDLIADRVAEKLNAMKEQ</sequence>
<dbReference type="EMBL" id="WHZX01000001">
    <property type="protein sequence ID" value="NEG70997.1"/>
    <property type="molecule type" value="Genomic_DNA"/>
</dbReference>
<organism evidence="4 7">
    <name type="scientific">Bifidobacterium ramosum</name>
    <dbReference type="NCBI Taxonomy" id="1798158"/>
    <lineage>
        <taxon>Bacteria</taxon>
        <taxon>Bacillati</taxon>
        <taxon>Actinomycetota</taxon>
        <taxon>Actinomycetes</taxon>
        <taxon>Bifidobacteriales</taxon>
        <taxon>Bifidobacteriaceae</taxon>
        <taxon>Bifidobacterium</taxon>
    </lineage>
</organism>
<dbReference type="RefSeq" id="WP_152357460.1">
    <property type="nucleotide sequence ID" value="NZ_WBSM01000001.1"/>
</dbReference>
<keyword evidence="2" id="KW-0378">Hydrolase</keyword>
<comment type="similarity">
    <text evidence="1">Belongs to the glycosyl hydrolase 25 family.</text>
</comment>
<dbReference type="EMBL" id="WBSM01000001">
    <property type="protein sequence ID" value="KAB8289292.1"/>
    <property type="molecule type" value="Genomic_DNA"/>
</dbReference>
<name>A0A6L4X3I4_9BIFI</name>
<evidence type="ECO:0000313" key="6">
    <source>
        <dbReference type="Proteomes" id="UP000469943"/>
    </source>
</evidence>
<dbReference type="GO" id="GO:0016052">
    <property type="term" value="P:carbohydrate catabolic process"/>
    <property type="evidence" value="ECO:0007669"/>
    <property type="project" value="TreeGrafter"/>
</dbReference>